<sequence length="139" mass="14701">MKRLYGTVHFAPAVLSELRAGAALGVSVPEPQDIDWLSLLTVRNASLMPLITDLGPGETETIGLALEHPGSLVILDDLLGRRVALDAGLRVTGTLGLLLKAKRLGMLPSMAAAIGELRKAGMWIGDRLATNILVEAGER</sequence>
<name>A0ABZ0SE13_9GAMM</name>
<protein>
    <recommendedName>
        <fullName evidence="3">DUF3368 domain-containing protein</fullName>
    </recommendedName>
</protein>
<dbReference type="Pfam" id="PF11848">
    <property type="entry name" value="DUF3368"/>
    <property type="match status" value="1"/>
</dbReference>
<dbReference type="EMBL" id="CP121472">
    <property type="protein sequence ID" value="WPL19268.1"/>
    <property type="molecule type" value="Genomic_DNA"/>
</dbReference>
<organism evidence="1 2">
    <name type="scientific">Thiorhodovibrio winogradskyi</name>
    <dbReference type="NCBI Taxonomy" id="77007"/>
    <lineage>
        <taxon>Bacteria</taxon>
        <taxon>Pseudomonadati</taxon>
        <taxon>Pseudomonadota</taxon>
        <taxon>Gammaproteobacteria</taxon>
        <taxon>Chromatiales</taxon>
        <taxon>Chromatiaceae</taxon>
        <taxon>Thiorhodovibrio</taxon>
    </lineage>
</organism>
<accession>A0ABZ0SE13</accession>
<dbReference type="PANTHER" id="PTHR39550">
    <property type="entry name" value="SLL0658 PROTEIN"/>
    <property type="match status" value="1"/>
</dbReference>
<evidence type="ECO:0008006" key="3">
    <source>
        <dbReference type="Google" id="ProtNLM"/>
    </source>
</evidence>
<dbReference type="Proteomes" id="UP001432180">
    <property type="component" value="Chromosome"/>
</dbReference>
<reference evidence="1 2" key="1">
    <citation type="journal article" date="2023" name="Microorganisms">
        <title>Thiorhodovibrio frisius and Trv. litoralis spp. nov., Two Novel Members from a Clade of Fastidious Purple Sulfur Bacteria That Exhibit Unique Red-Shifted Light-Harvesting Capabilities.</title>
        <authorList>
            <person name="Methner A."/>
            <person name="Kuzyk S.B."/>
            <person name="Petersen J."/>
            <person name="Bauer S."/>
            <person name="Brinkmann H."/>
            <person name="Sichau K."/>
            <person name="Wanner G."/>
            <person name="Wolf J."/>
            <person name="Neumann-Schaal M."/>
            <person name="Henke P."/>
            <person name="Tank M."/>
            <person name="Sproer C."/>
            <person name="Bunk B."/>
            <person name="Overmann J."/>
        </authorList>
    </citation>
    <scope>NUCLEOTIDE SEQUENCE [LARGE SCALE GENOMIC DNA]</scope>
    <source>
        <strain evidence="1 2">DSM 6702</strain>
    </source>
</reference>
<keyword evidence="2" id="KW-1185">Reference proteome</keyword>
<dbReference type="InterPro" id="IPR021799">
    <property type="entry name" value="PIN-like_prokaryotic"/>
</dbReference>
<gene>
    <name evidence="1" type="ORF">Thiowin_04380</name>
</gene>
<evidence type="ECO:0000313" key="1">
    <source>
        <dbReference type="EMBL" id="WPL19268.1"/>
    </source>
</evidence>
<dbReference type="PANTHER" id="PTHR39550:SF1">
    <property type="entry name" value="SLL0658 PROTEIN"/>
    <property type="match status" value="1"/>
</dbReference>
<evidence type="ECO:0000313" key="2">
    <source>
        <dbReference type="Proteomes" id="UP001432180"/>
    </source>
</evidence>
<proteinExistence type="predicted"/>